<dbReference type="HOGENOM" id="CLU_1648232_0_0_2"/>
<accession>R9TBT8</accession>
<dbReference type="STRING" id="1295009.MMINT_16230"/>
<evidence type="ECO:0000313" key="1">
    <source>
        <dbReference type="EMBL" id="AGN26923.1"/>
    </source>
</evidence>
<name>R9TBT8_METII</name>
<proteinExistence type="predicted"/>
<reference evidence="1 2" key="1">
    <citation type="journal article" date="2013" name="Genome Announc.">
        <title>Genome sequence of 'Candidatus Methanomassiliicoccus intestinalis' Issoire-Mx1, a third thermoplasmatales-related methanogenic archaeon from human feces.</title>
        <authorList>
            <person name="Borrel G."/>
            <person name="Harris H.M."/>
            <person name="Parisot N."/>
            <person name="Gaci N."/>
            <person name="Tottey W."/>
            <person name="Mihajlovski A."/>
            <person name="Deane J."/>
            <person name="Gribaldo S."/>
            <person name="Bardot O."/>
            <person name="Peyretaillade E."/>
            <person name="Peyret P."/>
            <person name="O'Toole P.W."/>
            <person name="Brugere J.F."/>
        </authorList>
    </citation>
    <scope>NUCLEOTIDE SEQUENCE [LARGE SCALE GENOMIC DNA]</scope>
    <source>
        <strain evidence="1 2">Issoire-Mx1</strain>
    </source>
</reference>
<organism evidence="1 2">
    <name type="scientific">Methanomassiliicoccus intestinalis (strain Issoire-Mx1)</name>
    <dbReference type="NCBI Taxonomy" id="1295009"/>
    <lineage>
        <taxon>Archaea</taxon>
        <taxon>Methanobacteriati</taxon>
        <taxon>Thermoplasmatota</taxon>
        <taxon>Thermoplasmata</taxon>
        <taxon>Methanomassiliicoccales</taxon>
        <taxon>Methanomassiliicoccaceae</taxon>
        <taxon>Methanomassiliicoccus</taxon>
    </lineage>
</organism>
<gene>
    <name evidence="1" type="ORF">MMINT_16230</name>
</gene>
<sequence>MNKQTLFVKVSDTSGADMLSQNPYLQILTGGGYWNSHSAKESGLLITSSVKERKGSQNSSPLNLKSIFYADKRGVVSYYKCSSVSGQCSPVASFVTLLCESKHHLTSHNFEARNSEMHASCHCRFKNPSFATDGFQNQFLKFSPNRISESFRDLEGRVIL</sequence>
<dbReference type="RefSeq" id="WP_020449448.1">
    <property type="nucleotide sequence ID" value="NC_021353.1"/>
</dbReference>
<dbReference type="GeneID" id="58789060"/>
<keyword evidence="2" id="KW-1185">Reference proteome</keyword>
<dbReference type="InParanoid" id="R9TBT8"/>
<dbReference type="Proteomes" id="UP000014070">
    <property type="component" value="Chromosome"/>
</dbReference>
<dbReference type="AlphaFoldDB" id="R9TBT8"/>
<evidence type="ECO:0000313" key="2">
    <source>
        <dbReference type="Proteomes" id="UP000014070"/>
    </source>
</evidence>
<protein>
    <submittedName>
        <fullName evidence="1">Uncharacterized protein</fullName>
    </submittedName>
</protein>
<dbReference type="KEGG" id="mer:MMINT_16230"/>
<dbReference type="EMBL" id="CP005934">
    <property type="protein sequence ID" value="AGN26923.1"/>
    <property type="molecule type" value="Genomic_DNA"/>
</dbReference>